<keyword evidence="1" id="KW-0472">Membrane</keyword>
<accession>A0A2Z5QWB9</accession>
<dbReference type="EMBL" id="AP017895">
    <property type="protein sequence ID" value="BAV86692.1"/>
    <property type="molecule type" value="Genomic_DNA"/>
</dbReference>
<sequence length="53" mass="5466">MGRVLAEADASTVAPAGVRGRDGSQPAKGVFLVLCFPFGVFPAPASTIKRAFM</sequence>
<protein>
    <submittedName>
        <fullName evidence="2">Uncharacterized protein</fullName>
    </submittedName>
</protein>
<gene>
    <name evidence="2" type="ORF">RA11412_0393</name>
</gene>
<evidence type="ECO:0000313" key="2">
    <source>
        <dbReference type="EMBL" id="BAV86692.1"/>
    </source>
</evidence>
<proteinExistence type="predicted"/>
<evidence type="ECO:0000256" key="1">
    <source>
        <dbReference type="SAM" id="Phobius"/>
    </source>
</evidence>
<keyword evidence="3" id="KW-1185">Reference proteome</keyword>
<reference evidence="2 3" key="1">
    <citation type="submission" date="2016-10" db="EMBL/GenBank/DDBJ databases">
        <title>Genome sequence of Rothia aeria strain JCM11412.</title>
        <authorList>
            <person name="Nambu T."/>
        </authorList>
    </citation>
    <scope>NUCLEOTIDE SEQUENCE [LARGE SCALE GENOMIC DNA]</scope>
    <source>
        <strain evidence="2 3">JCM 11412</strain>
    </source>
</reference>
<evidence type="ECO:0000313" key="3">
    <source>
        <dbReference type="Proteomes" id="UP000250241"/>
    </source>
</evidence>
<feature type="transmembrane region" description="Helical" evidence="1">
    <location>
        <begin position="29"/>
        <end position="48"/>
    </location>
</feature>
<keyword evidence="1" id="KW-0812">Transmembrane</keyword>
<dbReference type="Proteomes" id="UP000250241">
    <property type="component" value="Chromosome"/>
</dbReference>
<dbReference type="AlphaFoldDB" id="A0A2Z5QWB9"/>
<name>A0A2Z5QWB9_9MICC</name>
<organism evidence="2 3">
    <name type="scientific">Rothia aeria</name>
    <dbReference type="NCBI Taxonomy" id="172042"/>
    <lineage>
        <taxon>Bacteria</taxon>
        <taxon>Bacillati</taxon>
        <taxon>Actinomycetota</taxon>
        <taxon>Actinomycetes</taxon>
        <taxon>Micrococcales</taxon>
        <taxon>Micrococcaceae</taxon>
        <taxon>Rothia</taxon>
    </lineage>
</organism>
<keyword evidence="1" id="KW-1133">Transmembrane helix</keyword>
<dbReference type="KEGG" id="raj:RA11412_0393"/>